<evidence type="ECO:0000256" key="12">
    <source>
        <dbReference type="ARBA" id="ARBA00023136"/>
    </source>
</evidence>
<feature type="domain" description="Histidine kinase" evidence="14">
    <location>
        <begin position="760"/>
        <end position="975"/>
    </location>
</feature>
<keyword evidence="4" id="KW-0597">Phosphoprotein</keyword>
<dbReference type="Gene3D" id="3.30.450.20">
    <property type="entry name" value="PAS domain"/>
    <property type="match status" value="4"/>
</dbReference>
<dbReference type="Gene3D" id="3.30.565.10">
    <property type="entry name" value="Histidine kinase-like ATPase, C-terminal domain"/>
    <property type="match status" value="1"/>
</dbReference>
<feature type="domain" description="PAS" evidence="15">
    <location>
        <begin position="184"/>
        <end position="255"/>
    </location>
</feature>
<dbReference type="InterPro" id="IPR003594">
    <property type="entry name" value="HATPase_dom"/>
</dbReference>
<dbReference type="InterPro" id="IPR013656">
    <property type="entry name" value="PAS_4"/>
</dbReference>
<keyword evidence="12" id="KW-0472">Membrane</keyword>
<dbReference type="EMBL" id="JBHUHZ010000003">
    <property type="protein sequence ID" value="MFD2164327.1"/>
    <property type="molecule type" value="Genomic_DNA"/>
</dbReference>
<protein>
    <recommendedName>
        <fullName evidence="3">histidine kinase</fullName>
        <ecNumber evidence="3">2.7.13.3</ecNumber>
    </recommendedName>
</protein>
<dbReference type="RefSeq" id="WP_255904102.1">
    <property type="nucleotide sequence ID" value="NZ_JAFMZO010000004.1"/>
</dbReference>
<dbReference type="Pfam" id="PF00512">
    <property type="entry name" value="HisKA"/>
    <property type="match status" value="1"/>
</dbReference>
<dbReference type="InterPro" id="IPR035965">
    <property type="entry name" value="PAS-like_dom_sf"/>
</dbReference>
<evidence type="ECO:0000256" key="10">
    <source>
        <dbReference type="ARBA" id="ARBA00022989"/>
    </source>
</evidence>
<dbReference type="InterPro" id="IPR036097">
    <property type="entry name" value="HisK_dim/P_sf"/>
</dbReference>
<dbReference type="Pfam" id="PF08448">
    <property type="entry name" value="PAS_4"/>
    <property type="match status" value="2"/>
</dbReference>
<evidence type="ECO:0000256" key="4">
    <source>
        <dbReference type="ARBA" id="ARBA00022553"/>
    </source>
</evidence>
<dbReference type="SUPFAM" id="SSF55785">
    <property type="entry name" value="PYP-like sensor domain (PAS domain)"/>
    <property type="match status" value="4"/>
</dbReference>
<feature type="domain" description="PAC" evidence="16">
    <location>
        <begin position="391"/>
        <end position="445"/>
    </location>
</feature>
<dbReference type="PANTHER" id="PTHR42878:SF7">
    <property type="entry name" value="SENSOR HISTIDINE KINASE GLRK"/>
    <property type="match status" value="1"/>
</dbReference>
<feature type="domain" description="PAC" evidence="16">
    <location>
        <begin position="703"/>
        <end position="756"/>
    </location>
</feature>
<keyword evidence="13" id="KW-0175">Coiled coil</keyword>
<evidence type="ECO:0000259" key="14">
    <source>
        <dbReference type="PROSITE" id="PS50109"/>
    </source>
</evidence>
<dbReference type="PROSITE" id="PS50113">
    <property type="entry name" value="PAC"/>
    <property type="match status" value="3"/>
</dbReference>
<dbReference type="PROSITE" id="PS50112">
    <property type="entry name" value="PAS"/>
    <property type="match status" value="1"/>
</dbReference>
<dbReference type="CDD" id="cd00130">
    <property type="entry name" value="PAS"/>
    <property type="match status" value="2"/>
</dbReference>
<dbReference type="Pfam" id="PF13188">
    <property type="entry name" value="PAS_8"/>
    <property type="match status" value="1"/>
</dbReference>
<evidence type="ECO:0000259" key="15">
    <source>
        <dbReference type="PROSITE" id="PS50112"/>
    </source>
</evidence>
<dbReference type="SUPFAM" id="SSF55874">
    <property type="entry name" value="ATPase domain of HSP90 chaperone/DNA topoisomerase II/histidine kinase"/>
    <property type="match status" value="1"/>
</dbReference>
<evidence type="ECO:0000256" key="2">
    <source>
        <dbReference type="ARBA" id="ARBA00004141"/>
    </source>
</evidence>
<gene>
    <name evidence="17" type="ORF">ACFSJU_18100</name>
</gene>
<evidence type="ECO:0000256" key="3">
    <source>
        <dbReference type="ARBA" id="ARBA00012438"/>
    </source>
</evidence>
<keyword evidence="11" id="KW-0902">Two-component regulatory system</keyword>
<dbReference type="SMART" id="SM00387">
    <property type="entry name" value="HATPase_c"/>
    <property type="match status" value="1"/>
</dbReference>
<dbReference type="PANTHER" id="PTHR42878">
    <property type="entry name" value="TWO-COMPONENT HISTIDINE KINASE"/>
    <property type="match status" value="1"/>
</dbReference>
<dbReference type="Pfam" id="PF02518">
    <property type="entry name" value="HATPase_c"/>
    <property type="match status" value="1"/>
</dbReference>
<feature type="coiled-coil region" evidence="13">
    <location>
        <begin position="440"/>
        <end position="484"/>
    </location>
</feature>
<comment type="caution">
    <text evidence="17">The sequence shown here is derived from an EMBL/GenBank/DDBJ whole genome shotgun (WGS) entry which is preliminary data.</text>
</comment>
<sequence>MILSDPLFQALFTSALPKIIVKANAPKFTFVQSNEAYKLASNLDGHDLSGRSLEDVFGPTSSTLLIKALTEAQHSNKAVLISLSESPARQPAVCQSEIIPLGGNRQKPEYLLIAMQDMAGIALKQQAIDEGLERERILNEELTAEKAALNRLVDELRSSQEKLFNLNQTLEDQFKHRTEELRASETTFRNLVEQAPVAIALLSGEGLVVGAANPKILTIWGKDEHQVMGKPILEALPEMEGQVYPQILKQVFETGIPYEGKEAEVDLIRNNIRETGYFNFINYPIRAAAGNIEGVMVVATEVTGQVLAKKRTEESERNLHDLIMRARYPLMILRGREWVVEIANQQIADLWATPLSQITGRRLLDILPELADQPFPELLSKVYSSGEAYGQEEESFYLKSAEGPVEKFVSFHYDPLFDDHQKVVGIIVSANDITEVVRSRHLLEESNRQQKVLNEELEDANEELAAANEELAASNEELIQSQEALLNTNRDLSESELRFRHLVQQAPVAISILRGRELVIETANDQVLRIWGKKQNIIGKALHNALPELRGQHFLNVLDDIFKTGEAYYGNEEKALLDHDGELLEGYYNFIFQPVKNDLGETGAIMIVGIDITDQVNAKKELERVYEQASLSKKAAELGTFDMDLIKGTMEWDARCRELFGISHQKPVSYEHDFVPGLHEADRERVTALIESLFDKEISNGEYDVEYRTVGMEDGRLRWVRAKGKVFFNERGEPVRFIGSVLDITDQKRDEQRKNDFIGMVSHELKTPLTSLKAYIQLLHRAAIGHQDPSALKALRQAEKQIKKMTNMISGFLNLSRLESGKLYLDLADVNLNALIQEVIDDMKLTVPGHTFAFRPSGAIHTQVDIEKIIHVISNLLSNAVKYSQDGGFIEISTELNKDFVIVTIKDDGIGIDSNHLDKLFDRYYRVERTNTRYISGFGIGLYLCAEIIHLHNGRVWVESEVGHGSTFYFSLPII</sequence>
<feature type="domain" description="PAC" evidence="16">
    <location>
        <begin position="570"/>
        <end position="624"/>
    </location>
</feature>
<proteinExistence type="predicted"/>
<keyword evidence="5" id="KW-0808">Transferase</keyword>
<evidence type="ECO:0000256" key="7">
    <source>
        <dbReference type="ARBA" id="ARBA00022741"/>
    </source>
</evidence>
<evidence type="ECO:0000313" key="17">
    <source>
        <dbReference type="EMBL" id="MFD2164327.1"/>
    </source>
</evidence>
<dbReference type="SMART" id="SM00388">
    <property type="entry name" value="HisKA"/>
    <property type="match status" value="1"/>
</dbReference>
<comment type="catalytic activity">
    <reaction evidence="1">
        <text>ATP + protein L-histidine = ADP + protein N-phospho-L-histidine.</text>
        <dbReference type="EC" id="2.7.13.3"/>
    </reaction>
</comment>
<name>A0ABW4ZR86_9SPHI</name>
<comment type="subcellular location">
    <subcellularLocation>
        <location evidence="2">Membrane</location>
        <topology evidence="2">Multi-pass membrane protein</topology>
    </subcellularLocation>
</comment>
<keyword evidence="18" id="KW-1185">Reference proteome</keyword>
<dbReference type="SUPFAM" id="SSF47384">
    <property type="entry name" value="Homodimeric domain of signal transducing histidine kinase"/>
    <property type="match status" value="1"/>
</dbReference>
<dbReference type="InterPro" id="IPR003661">
    <property type="entry name" value="HisK_dim/P_dom"/>
</dbReference>
<dbReference type="PRINTS" id="PR00344">
    <property type="entry name" value="BCTRLSENSOR"/>
</dbReference>
<dbReference type="Gene3D" id="2.10.70.100">
    <property type="match status" value="1"/>
</dbReference>
<keyword evidence="7" id="KW-0547">Nucleotide-binding</keyword>
<dbReference type="InterPro" id="IPR000014">
    <property type="entry name" value="PAS"/>
</dbReference>
<evidence type="ECO:0000259" key="16">
    <source>
        <dbReference type="PROSITE" id="PS50113"/>
    </source>
</evidence>
<keyword evidence="6" id="KW-0812">Transmembrane</keyword>
<dbReference type="CDD" id="cd00082">
    <property type="entry name" value="HisKA"/>
    <property type="match status" value="1"/>
</dbReference>
<dbReference type="Pfam" id="PF08447">
    <property type="entry name" value="PAS_3"/>
    <property type="match status" value="1"/>
</dbReference>
<organism evidence="17 18">
    <name type="scientific">Paradesertivirga mongoliensis</name>
    <dbReference type="NCBI Taxonomy" id="2100740"/>
    <lineage>
        <taxon>Bacteria</taxon>
        <taxon>Pseudomonadati</taxon>
        <taxon>Bacteroidota</taxon>
        <taxon>Sphingobacteriia</taxon>
        <taxon>Sphingobacteriales</taxon>
        <taxon>Sphingobacteriaceae</taxon>
        <taxon>Paradesertivirga</taxon>
    </lineage>
</organism>
<dbReference type="Proteomes" id="UP001597387">
    <property type="component" value="Unassembled WGS sequence"/>
</dbReference>
<accession>A0ABW4ZR86</accession>
<dbReference type="SMART" id="SM00086">
    <property type="entry name" value="PAC"/>
    <property type="match status" value="4"/>
</dbReference>
<dbReference type="InterPro" id="IPR013655">
    <property type="entry name" value="PAS_fold_3"/>
</dbReference>
<keyword evidence="8" id="KW-0418">Kinase</keyword>
<evidence type="ECO:0000256" key="13">
    <source>
        <dbReference type="SAM" id="Coils"/>
    </source>
</evidence>
<evidence type="ECO:0000256" key="9">
    <source>
        <dbReference type="ARBA" id="ARBA00022840"/>
    </source>
</evidence>
<dbReference type="InterPro" id="IPR000700">
    <property type="entry name" value="PAS-assoc_C"/>
</dbReference>
<dbReference type="NCBIfam" id="TIGR00229">
    <property type="entry name" value="sensory_box"/>
    <property type="match status" value="3"/>
</dbReference>
<evidence type="ECO:0000313" key="18">
    <source>
        <dbReference type="Proteomes" id="UP001597387"/>
    </source>
</evidence>
<evidence type="ECO:0000256" key="11">
    <source>
        <dbReference type="ARBA" id="ARBA00023012"/>
    </source>
</evidence>
<keyword evidence="10" id="KW-1133">Transmembrane helix</keyword>
<dbReference type="InterPro" id="IPR050351">
    <property type="entry name" value="BphY/WalK/GraS-like"/>
</dbReference>
<dbReference type="InterPro" id="IPR001610">
    <property type="entry name" value="PAC"/>
</dbReference>
<evidence type="ECO:0000256" key="8">
    <source>
        <dbReference type="ARBA" id="ARBA00022777"/>
    </source>
</evidence>
<reference evidence="18" key="1">
    <citation type="journal article" date="2019" name="Int. J. Syst. Evol. Microbiol.">
        <title>The Global Catalogue of Microorganisms (GCM) 10K type strain sequencing project: providing services to taxonomists for standard genome sequencing and annotation.</title>
        <authorList>
            <consortium name="The Broad Institute Genomics Platform"/>
            <consortium name="The Broad Institute Genome Sequencing Center for Infectious Disease"/>
            <person name="Wu L."/>
            <person name="Ma J."/>
        </authorList>
    </citation>
    <scope>NUCLEOTIDE SEQUENCE [LARGE SCALE GENOMIC DNA]</scope>
    <source>
        <strain evidence="18">KCTC 42217</strain>
    </source>
</reference>
<evidence type="ECO:0000256" key="6">
    <source>
        <dbReference type="ARBA" id="ARBA00022692"/>
    </source>
</evidence>
<dbReference type="Gene3D" id="1.10.287.130">
    <property type="match status" value="1"/>
</dbReference>
<dbReference type="EC" id="2.7.13.3" evidence="3"/>
<keyword evidence="9" id="KW-0067">ATP-binding</keyword>
<dbReference type="InterPro" id="IPR036890">
    <property type="entry name" value="HATPase_C_sf"/>
</dbReference>
<dbReference type="SMART" id="SM00091">
    <property type="entry name" value="PAS"/>
    <property type="match status" value="5"/>
</dbReference>
<dbReference type="PROSITE" id="PS50109">
    <property type="entry name" value="HIS_KIN"/>
    <property type="match status" value="1"/>
</dbReference>
<evidence type="ECO:0000256" key="5">
    <source>
        <dbReference type="ARBA" id="ARBA00022679"/>
    </source>
</evidence>
<evidence type="ECO:0000256" key="1">
    <source>
        <dbReference type="ARBA" id="ARBA00000085"/>
    </source>
</evidence>
<dbReference type="InterPro" id="IPR004358">
    <property type="entry name" value="Sig_transdc_His_kin-like_C"/>
</dbReference>
<feature type="coiled-coil region" evidence="13">
    <location>
        <begin position="132"/>
        <end position="173"/>
    </location>
</feature>
<dbReference type="InterPro" id="IPR005467">
    <property type="entry name" value="His_kinase_dom"/>
</dbReference>